<dbReference type="Proteomes" id="UP000048841">
    <property type="component" value="Unassembled WGS sequence"/>
</dbReference>
<reference evidence="1 2" key="1">
    <citation type="submission" date="2015-03" db="EMBL/GenBank/DDBJ databases">
        <authorList>
            <person name="Murphy D."/>
        </authorList>
    </citation>
    <scope>NUCLEOTIDE SEQUENCE [LARGE SCALE GENOMIC DNA]</scope>
    <source>
        <strain evidence="1 2">IP26249</strain>
    </source>
</reference>
<proteinExistence type="predicted"/>
<dbReference type="AlphaFoldDB" id="A0A0T7P8N0"/>
<accession>A0A0T7P8N0</accession>
<sequence length="67" mass="7736">MLTPLEILKENAEKPTGWRIDPRSPAGKSYLKYREWPVCDLKAKLQGLYDPNVFYTKHTLIKAVCSL</sequence>
<gene>
    <name evidence="1" type="ORF">ERS137941_03537</name>
</gene>
<name>A0A0T7P8N0_YEREN</name>
<organism evidence="1 2">
    <name type="scientific">Yersinia enterocolitica</name>
    <dbReference type="NCBI Taxonomy" id="630"/>
    <lineage>
        <taxon>Bacteria</taxon>
        <taxon>Pseudomonadati</taxon>
        <taxon>Pseudomonadota</taxon>
        <taxon>Gammaproteobacteria</taxon>
        <taxon>Enterobacterales</taxon>
        <taxon>Yersiniaceae</taxon>
        <taxon>Yersinia</taxon>
    </lineage>
</organism>
<protein>
    <submittedName>
        <fullName evidence="1">Uncharacterized protein</fullName>
    </submittedName>
</protein>
<evidence type="ECO:0000313" key="1">
    <source>
        <dbReference type="EMBL" id="CFQ72188.1"/>
    </source>
</evidence>
<evidence type="ECO:0000313" key="2">
    <source>
        <dbReference type="Proteomes" id="UP000048841"/>
    </source>
</evidence>
<dbReference type="EMBL" id="CGBR01000034">
    <property type="protein sequence ID" value="CFQ72188.1"/>
    <property type="molecule type" value="Genomic_DNA"/>
</dbReference>